<keyword evidence="2" id="KW-1185">Reference proteome</keyword>
<comment type="caution">
    <text evidence="1">The sequence shown here is derived from an EMBL/GenBank/DDBJ whole genome shotgun (WGS) entry which is preliminary data.</text>
</comment>
<dbReference type="AlphaFoldDB" id="A0A6G1DR25"/>
<sequence>MGLDLARLCRERGETRRGRYRVYGIRMRGTVGEGAGSNGIDGPSHSGLLGQRMGMKLTEGRLCWADGLGGEAVQGLG</sequence>
<dbReference type="Proteomes" id="UP000479710">
    <property type="component" value="Unassembled WGS sequence"/>
</dbReference>
<evidence type="ECO:0000313" key="1">
    <source>
        <dbReference type="EMBL" id="KAF0914957.1"/>
    </source>
</evidence>
<proteinExistence type="predicted"/>
<name>A0A6G1DR25_9ORYZ</name>
<dbReference type="EMBL" id="SPHZ02000006">
    <property type="protein sequence ID" value="KAF0914957.1"/>
    <property type="molecule type" value="Genomic_DNA"/>
</dbReference>
<evidence type="ECO:0000313" key="2">
    <source>
        <dbReference type="Proteomes" id="UP000479710"/>
    </source>
</evidence>
<protein>
    <submittedName>
        <fullName evidence="1">Uncharacterized protein</fullName>
    </submittedName>
</protein>
<gene>
    <name evidence="1" type="ORF">E2562_032937</name>
</gene>
<reference evidence="1 2" key="1">
    <citation type="submission" date="2019-11" db="EMBL/GenBank/DDBJ databases">
        <title>Whole genome sequence of Oryza granulata.</title>
        <authorList>
            <person name="Li W."/>
        </authorList>
    </citation>
    <scope>NUCLEOTIDE SEQUENCE [LARGE SCALE GENOMIC DNA]</scope>
    <source>
        <strain evidence="2">cv. Menghai</strain>
        <tissue evidence="1">Leaf</tissue>
    </source>
</reference>
<accession>A0A6G1DR25</accession>
<organism evidence="1 2">
    <name type="scientific">Oryza meyeriana var. granulata</name>
    <dbReference type="NCBI Taxonomy" id="110450"/>
    <lineage>
        <taxon>Eukaryota</taxon>
        <taxon>Viridiplantae</taxon>
        <taxon>Streptophyta</taxon>
        <taxon>Embryophyta</taxon>
        <taxon>Tracheophyta</taxon>
        <taxon>Spermatophyta</taxon>
        <taxon>Magnoliopsida</taxon>
        <taxon>Liliopsida</taxon>
        <taxon>Poales</taxon>
        <taxon>Poaceae</taxon>
        <taxon>BOP clade</taxon>
        <taxon>Oryzoideae</taxon>
        <taxon>Oryzeae</taxon>
        <taxon>Oryzinae</taxon>
        <taxon>Oryza</taxon>
        <taxon>Oryza meyeriana</taxon>
    </lineage>
</organism>